<feature type="transmembrane region" description="Helical" evidence="3">
    <location>
        <begin position="95"/>
        <end position="116"/>
    </location>
</feature>
<keyword evidence="3" id="KW-0472">Membrane</keyword>
<evidence type="ECO:0000256" key="1">
    <source>
        <dbReference type="SAM" id="Coils"/>
    </source>
</evidence>
<keyword evidence="5" id="KW-1185">Reference proteome</keyword>
<keyword evidence="3" id="KW-0812">Transmembrane</keyword>
<evidence type="ECO:0000313" key="5">
    <source>
        <dbReference type="Proteomes" id="UP000636479"/>
    </source>
</evidence>
<accession>A0A8H6SKI7</accession>
<gene>
    <name evidence="4" type="ORF">MIND_00706800</name>
</gene>
<dbReference type="EMBL" id="JACAZF010000006">
    <property type="protein sequence ID" value="KAF7301415.1"/>
    <property type="molecule type" value="Genomic_DNA"/>
</dbReference>
<dbReference type="GeneID" id="59346287"/>
<dbReference type="AlphaFoldDB" id="A0A8H6SKI7"/>
<evidence type="ECO:0000256" key="3">
    <source>
        <dbReference type="SAM" id="Phobius"/>
    </source>
</evidence>
<evidence type="ECO:0000313" key="4">
    <source>
        <dbReference type="EMBL" id="KAF7301415.1"/>
    </source>
</evidence>
<sequence length="150" mass="16749">MVHARPNGQKGNRKRNMGERERCVTGRCVTSRDLALLDANVRVDHKMQGLWAGATSMARRRLWAKSYNVGLKRASAVRQYASNPKSPMGNWYSTILPSMFPIALLASAVYTGLLFAQLSLSHEKTMEEQAARLKQLEAEVDMLAKNASKN</sequence>
<dbReference type="RefSeq" id="XP_037219415.1">
    <property type="nucleotide sequence ID" value="XM_037363771.1"/>
</dbReference>
<reference evidence="4" key="1">
    <citation type="submission" date="2020-05" db="EMBL/GenBank/DDBJ databases">
        <title>Mycena genomes resolve the evolution of fungal bioluminescence.</title>
        <authorList>
            <person name="Tsai I.J."/>
        </authorList>
    </citation>
    <scope>NUCLEOTIDE SEQUENCE</scope>
    <source>
        <strain evidence="4">171206Taipei</strain>
    </source>
</reference>
<protein>
    <recommendedName>
        <fullName evidence="6">Transmembrane protein</fullName>
    </recommendedName>
</protein>
<feature type="coiled-coil region" evidence="1">
    <location>
        <begin position="119"/>
        <end position="146"/>
    </location>
</feature>
<dbReference type="OrthoDB" id="3359404at2759"/>
<organism evidence="4 5">
    <name type="scientific">Mycena indigotica</name>
    <dbReference type="NCBI Taxonomy" id="2126181"/>
    <lineage>
        <taxon>Eukaryota</taxon>
        <taxon>Fungi</taxon>
        <taxon>Dikarya</taxon>
        <taxon>Basidiomycota</taxon>
        <taxon>Agaricomycotina</taxon>
        <taxon>Agaricomycetes</taxon>
        <taxon>Agaricomycetidae</taxon>
        <taxon>Agaricales</taxon>
        <taxon>Marasmiineae</taxon>
        <taxon>Mycenaceae</taxon>
        <taxon>Mycena</taxon>
    </lineage>
</organism>
<comment type="caution">
    <text evidence="4">The sequence shown here is derived from an EMBL/GenBank/DDBJ whole genome shotgun (WGS) entry which is preliminary data.</text>
</comment>
<keyword evidence="3" id="KW-1133">Transmembrane helix</keyword>
<evidence type="ECO:0008006" key="6">
    <source>
        <dbReference type="Google" id="ProtNLM"/>
    </source>
</evidence>
<evidence type="ECO:0000256" key="2">
    <source>
        <dbReference type="SAM" id="MobiDB-lite"/>
    </source>
</evidence>
<proteinExistence type="predicted"/>
<feature type="region of interest" description="Disordered" evidence="2">
    <location>
        <begin position="1"/>
        <end position="20"/>
    </location>
</feature>
<keyword evidence="1" id="KW-0175">Coiled coil</keyword>
<dbReference type="Proteomes" id="UP000636479">
    <property type="component" value="Unassembled WGS sequence"/>
</dbReference>
<name>A0A8H6SKI7_9AGAR</name>